<dbReference type="Proteomes" id="UP000570595">
    <property type="component" value="Unassembled WGS sequence"/>
</dbReference>
<dbReference type="AlphaFoldDB" id="A0A7J6L9D6"/>
<dbReference type="InterPro" id="IPR001584">
    <property type="entry name" value="Integrase_cat-core"/>
</dbReference>
<feature type="domain" description="Integrase catalytic" evidence="1">
    <location>
        <begin position="135"/>
        <end position="297"/>
    </location>
</feature>
<feature type="non-terminal residue" evidence="2">
    <location>
        <position position="438"/>
    </location>
</feature>
<dbReference type="PROSITE" id="PS50994">
    <property type="entry name" value="INTEGRASE"/>
    <property type="match status" value="1"/>
</dbReference>
<name>A0A7J6L9D6_PEROL</name>
<evidence type="ECO:0000313" key="3">
    <source>
        <dbReference type="EMBL" id="KAF4670921.1"/>
    </source>
</evidence>
<evidence type="ECO:0000313" key="5">
    <source>
        <dbReference type="Proteomes" id="UP000572268"/>
    </source>
</evidence>
<comment type="caution">
    <text evidence="2">The sequence shown here is derived from an EMBL/GenBank/DDBJ whole genome shotgun (WGS) entry which is preliminary data.</text>
</comment>
<dbReference type="Gene3D" id="3.30.420.10">
    <property type="entry name" value="Ribonuclease H-like superfamily/Ribonuclease H"/>
    <property type="match status" value="1"/>
</dbReference>
<dbReference type="EMBL" id="JABAHT010000005">
    <property type="protein sequence ID" value="KAF4670921.1"/>
    <property type="molecule type" value="Genomic_DNA"/>
</dbReference>
<reference evidence="4 5" key="1">
    <citation type="submission" date="2020-04" db="EMBL/GenBank/DDBJ databases">
        <title>Perkinsus olseni comparative genomics.</title>
        <authorList>
            <person name="Bogema D.R."/>
        </authorList>
    </citation>
    <scope>NUCLEOTIDE SEQUENCE [LARGE SCALE GENOMIC DNA]</scope>
    <source>
        <strain evidence="3">ATCC PRA-179</strain>
        <strain evidence="2">ATCC PRA-31</strain>
    </source>
</reference>
<organism evidence="2 5">
    <name type="scientific">Perkinsus olseni</name>
    <name type="common">Perkinsus atlanticus</name>
    <dbReference type="NCBI Taxonomy" id="32597"/>
    <lineage>
        <taxon>Eukaryota</taxon>
        <taxon>Sar</taxon>
        <taxon>Alveolata</taxon>
        <taxon>Perkinsozoa</taxon>
        <taxon>Perkinsea</taxon>
        <taxon>Perkinsida</taxon>
        <taxon>Perkinsidae</taxon>
        <taxon>Perkinsus</taxon>
    </lineage>
</organism>
<dbReference type="InterPro" id="IPR012337">
    <property type="entry name" value="RNaseH-like_sf"/>
</dbReference>
<dbReference type="GO" id="GO:0003676">
    <property type="term" value="F:nucleic acid binding"/>
    <property type="evidence" value="ECO:0007669"/>
    <property type="project" value="InterPro"/>
</dbReference>
<gene>
    <name evidence="2" type="ORF">FOL46_008137</name>
    <name evidence="3" type="ORF">FOZ61_007930</name>
</gene>
<proteinExistence type="predicted"/>
<dbReference type="EMBL" id="JABANN010000627">
    <property type="protein sequence ID" value="KAF4655710.1"/>
    <property type="molecule type" value="Genomic_DNA"/>
</dbReference>
<accession>A0A7J6L9D6</accession>
<dbReference type="GO" id="GO:0015074">
    <property type="term" value="P:DNA integration"/>
    <property type="evidence" value="ECO:0007669"/>
    <property type="project" value="InterPro"/>
</dbReference>
<dbReference type="SUPFAM" id="SSF53098">
    <property type="entry name" value="Ribonuclease H-like"/>
    <property type="match status" value="1"/>
</dbReference>
<dbReference type="Proteomes" id="UP000572268">
    <property type="component" value="Unassembled WGS sequence"/>
</dbReference>
<protein>
    <recommendedName>
        <fullName evidence="1">Integrase catalytic domain-containing protein</fullName>
    </recommendedName>
</protein>
<sequence>PQLLMPARLPIGLQSSGYEINDVLTVVRLCQRLDDFTKKGRAFVYDESTDLWYFRTAKRFRFLLALDAHARAGHGGATPTVTAMQEDIHVIGASTSAKDVCRRCLPCAKLRLRMTSLKWNAPLAGSHWDIDELLRTGNPYSVVCLDFLHLFPGELVFAARCIATSHVSWFRSSHSEECAAAAVEGVKNLMSRWGKIRVAYLDRGSAFTSSEFADTLREEGVELRYHAARAPWETPVERSHAVGLRILRLNYTPQQLARSSDQDLNRVYDHVSLLMNSIPMCIHSTGSDDHDVITADRLALGYTRSTGILLPMVESDSVANVHIDRPRALKCIRQTFLQHHWQLLRDRCSKAMGKKRGVDTPPLAQGTTVLVRVAQRNKLDVGVRVGHIVDVVSPSRDGFARRYKVRFLSGTCSEESHVNVVPATVHSAEQCMLGRGAC</sequence>
<evidence type="ECO:0000313" key="4">
    <source>
        <dbReference type="Proteomes" id="UP000570595"/>
    </source>
</evidence>
<dbReference type="OrthoDB" id="469348at2759"/>
<dbReference type="InterPro" id="IPR036397">
    <property type="entry name" value="RNaseH_sf"/>
</dbReference>
<evidence type="ECO:0000313" key="2">
    <source>
        <dbReference type="EMBL" id="KAF4655710.1"/>
    </source>
</evidence>
<evidence type="ECO:0000259" key="1">
    <source>
        <dbReference type="PROSITE" id="PS50994"/>
    </source>
</evidence>